<evidence type="ECO:0000256" key="2">
    <source>
        <dbReference type="SAM" id="SignalP"/>
    </source>
</evidence>
<organism evidence="3 4">
    <name type="scientific">Parasphingorhabdus flavimaris</name>
    <dbReference type="NCBI Taxonomy" id="266812"/>
    <lineage>
        <taxon>Bacteria</taxon>
        <taxon>Pseudomonadati</taxon>
        <taxon>Pseudomonadota</taxon>
        <taxon>Alphaproteobacteria</taxon>
        <taxon>Sphingomonadales</taxon>
        <taxon>Sphingomonadaceae</taxon>
        <taxon>Parasphingorhabdus</taxon>
    </lineage>
</organism>
<feature type="compositionally biased region" description="Low complexity" evidence="1">
    <location>
        <begin position="34"/>
        <end position="46"/>
    </location>
</feature>
<accession>A0ABX2N059</accession>
<gene>
    <name evidence="3" type="ORF">HUO14_04035</name>
</gene>
<feature type="region of interest" description="Disordered" evidence="1">
    <location>
        <begin position="27"/>
        <end position="51"/>
    </location>
</feature>
<protein>
    <recommendedName>
        <fullName evidence="5">Surface antigen domain-containing protein</fullName>
    </recommendedName>
</protein>
<sequence length="181" mass="19031">MILGTVIAALAVPAPASAQFGSLFKKRSSAPQESSDNSNSDDCTTDPGKSIGKSILGNMIGDFTRRATRNMGVVGSYIPRAEVADTLTNSIACRLDQDEQLQAAEATRNVTRSEAVGSSAQWKSETRADVSGSSTATAKTQTADGTSCMTITDVIIVDGEETRASKQMCKGRGETRYVVVV</sequence>
<keyword evidence="4" id="KW-1185">Reference proteome</keyword>
<feature type="signal peptide" evidence="2">
    <location>
        <begin position="1"/>
        <end position="18"/>
    </location>
</feature>
<dbReference type="Proteomes" id="UP000652427">
    <property type="component" value="Unassembled WGS sequence"/>
</dbReference>
<evidence type="ECO:0000256" key="1">
    <source>
        <dbReference type="SAM" id="MobiDB-lite"/>
    </source>
</evidence>
<reference evidence="3 4" key="1">
    <citation type="submission" date="2020-06" db="EMBL/GenBank/DDBJ databases">
        <authorList>
            <person name="Kim S.-J."/>
            <person name="Park S.-J."/>
        </authorList>
    </citation>
    <scope>NUCLEOTIDE SEQUENCE [LARGE SCALE GENOMIC DNA]</scope>
    <source>
        <strain evidence="3 4">SW-151</strain>
    </source>
</reference>
<evidence type="ECO:0000313" key="4">
    <source>
        <dbReference type="Proteomes" id="UP000652427"/>
    </source>
</evidence>
<feature type="compositionally biased region" description="Polar residues" evidence="1">
    <location>
        <begin position="108"/>
        <end position="123"/>
    </location>
</feature>
<feature type="region of interest" description="Disordered" evidence="1">
    <location>
        <begin position="106"/>
        <end position="141"/>
    </location>
</feature>
<keyword evidence="2" id="KW-0732">Signal</keyword>
<proteinExistence type="predicted"/>
<comment type="caution">
    <text evidence="3">The sequence shown here is derived from an EMBL/GenBank/DDBJ whole genome shotgun (WGS) entry which is preliminary data.</text>
</comment>
<name>A0ABX2N059_9SPHN</name>
<feature type="chain" id="PRO_5045343026" description="Surface antigen domain-containing protein" evidence="2">
    <location>
        <begin position="19"/>
        <end position="181"/>
    </location>
</feature>
<evidence type="ECO:0008006" key="5">
    <source>
        <dbReference type="Google" id="ProtNLM"/>
    </source>
</evidence>
<feature type="compositionally biased region" description="Polar residues" evidence="1">
    <location>
        <begin position="131"/>
        <end position="141"/>
    </location>
</feature>
<evidence type="ECO:0000313" key="3">
    <source>
        <dbReference type="EMBL" id="NVD27078.1"/>
    </source>
</evidence>
<dbReference type="EMBL" id="JABWMH010000001">
    <property type="protein sequence ID" value="NVD27078.1"/>
    <property type="molecule type" value="Genomic_DNA"/>
</dbReference>